<evidence type="ECO:0000313" key="2">
    <source>
        <dbReference type="EMBL" id="EAT13973.1"/>
    </source>
</evidence>
<feature type="domain" description="NAD-dependent epimerase/dehydratase" evidence="1">
    <location>
        <begin position="4"/>
        <end position="214"/>
    </location>
</feature>
<dbReference type="CDD" id="cd05228">
    <property type="entry name" value="AR_FR_like_1_SDR_e"/>
    <property type="match status" value="1"/>
</dbReference>
<dbReference type="Gene3D" id="3.40.50.720">
    <property type="entry name" value="NAD(P)-binding Rossmann-like Domain"/>
    <property type="match status" value="1"/>
</dbReference>
<dbReference type="GO" id="GO:0005737">
    <property type="term" value="C:cytoplasm"/>
    <property type="evidence" value="ECO:0007669"/>
    <property type="project" value="TreeGrafter"/>
</dbReference>
<gene>
    <name evidence="2" type="ORF">RED65_11284</name>
</gene>
<dbReference type="EMBL" id="AAQH01000001">
    <property type="protein sequence ID" value="EAT13973.1"/>
    <property type="molecule type" value="Genomic_DNA"/>
</dbReference>
<dbReference type="AlphaFoldDB" id="Q1N5G9"/>
<dbReference type="PANTHER" id="PTHR48079:SF6">
    <property type="entry name" value="NAD(P)-BINDING DOMAIN-CONTAINING PROTEIN-RELATED"/>
    <property type="match status" value="1"/>
</dbReference>
<evidence type="ECO:0000259" key="1">
    <source>
        <dbReference type="Pfam" id="PF01370"/>
    </source>
</evidence>
<sequence length="344" mass="38915">MHAFITGASGFIGQHLVKCLLTQGWQVTALTRKHRGHHLQHPDLTWVEGNICSLKHLLAAMPNQPDAVYHLACDTRTCATQVKQQFQTNVMGTHNVLQAALSKNAARVIYTSTIAVYGFHHDEVDEHSEKRAIDSPVAYYRSKYLAEELVREYIRKGIDAVILNPSSVIGPLDERNWIQLFDRIHNGSLIGIPPGSKSFSYVEDVAKAHVQAFIYGRCGENYILSGPSGSFDLVCRWVSQRLNTPLPRGRLPAWWFKCIGATLSLVAMITRKQPIMSLHEAHLLCADLTANCDKAKRELQYQVSLSLPEMLESTYQWWKQKQSEQTVRHPAHMTDKQYDARDIA</sequence>
<dbReference type="OrthoDB" id="9803010at2"/>
<organism evidence="2 3">
    <name type="scientific">Bermanella marisrubri</name>
    <dbReference type="NCBI Taxonomy" id="207949"/>
    <lineage>
        <taxon>Bacteria</taxon>
        <taxon>Pseudomonadati</taxon>
        <taxon>Pseudomonadota</taxon>
        <taxon>Gammaproteobacteria</taxon>
        <taxon>Oceanospirillales</taxon>
        <taxon>Oceanospirillaceae</taxon>
        <taxon>Bermanella</taxon>
    </lineage>
</organism>
<dbReference type="InterPro" id="IPR051783">
    <property type="entry name" value="NAD(P)-dependent_oxidoreduct"/>
</dbReference>
<dbReference type="Pfam" id="PF01370">
    <property type="entry name" value="Epimerase"/>
    <property type="match status" value="1"/>
</dbReference>
<keyword evidence="3" id="KW-1185">Reference proteome</keyword>
<dbReference type="InterPro" id="IPR001509">
    <property type="entry name" value="Epimerase_deHydtase"/>
</dbReference>
<dbReference type="RefSeq" id="WP_007017391.1">
    <property type="nucleotide sequence ID" value="NZ_CH724113.1"/>
</dbReference>
<reference evidence="2 3" key="1">
    <citation type="submission" date="2006-03" db="EMBL/GenBank/DDBJ databases">
        <authorList>
            <person name="Pinhassi J."/>
            <person name="Pedros-Alio C."/>
            <person name="Ferriera S."/>
            <person name="Johnson J."/>
            <person name="Kravitz S."/>
            <person name="Halpern A."/>
            <person name="Remington K."/>
            <person name="Beeson K."/>
            <person name="Tran B."/>
            <person name="Rogers Y.-H."/>
            <person name="Friedman R."/>
            <person name="Venter J.C."/>
        </authorList>
    </citation>
    <scope>NUCLEOTIDE SEQUENCE [LARGE SCALE GENOMIC DNA]</scope>
    <source>
        <strain evidence="2 3">RED65</strain>
    </source>
</reference>
<comment type="caution">
    <text evidence="2">The sequence shown here is derived from an EMBL/GenBank/DDBJ whole genome shotgun (WGS) entry which is preliminary data.</text>
</comment>
<dbReference type="Proteomes" id="UP000004263">
    <property type="component" value="Unassembled WGS sequence"/>
</dbReference>
<name>Q1N5G9_9GAMM</name>
<dbReference type="HOGENOM" id="CLU_007383_6_0_6"/>
<protein>
    <submittedName>
        <fullName evidence="2">NAD-dependent epimerase/dehydratase:Short-chain dehydrogenase/reductase SDR:3-beta hydroxysteroid</fullName>
    </submittedName>
</protein>
<dbReference type="GO" id="GO:0004029">
    <property type="term" value="F:aldehyde dehydrogenase (NAD+) activity"/>
    <property type="evidence" value="ECO:0007669"/>
    <property type="project" value="TreeGrafter"/>
</dbReference>
<dbReference type="SUPFAM" id="SSF51735">
    <property type="entry name" value="NAD(P)-binding Rossmann-fold domains"/>
    <property type="match status" value="1"/>
</dbReference>
<dbReference type="PANTHER" id="PTHR48079">
    <property type="entry name" value="PROTEIN YEEZ"/>
    <property type="match status" value="1"/>
</dbReference>
<evidence type="ECO:0000313" key="3">
    <source>
        <dbReference type="Proteomes" id="UP000004263"/>
    </source>
</evidence>
<proteinExistence type="predicted"/>
<accession>Q1N5G9</accession>
<dbReference type="STRING" id="207949.RED65_11284"/>
<dbReference type="InterPro" id="IPR036291">
    <property type="entry name" value="NAD(P)-bd_dom_sf"/>
</dbReference>